<dbReference type="OrthoDB" id="6579350at2759"/>
<dbReference type="InterPro" id="IPR024445">
    <property type="entry name" value="Tnp_ISXO2-like"/>
</dbReference>
<name>A0A814R7V3_9BILA</name>
<dbReference type="PANTHER" id="PTHR47163">
    <property type="entry name" value="DDE_TNP_IS1595 DOMAIN-CONTAINING PROTEIN"/>
    <property type="match status" value="1"/>
</dbReference>
<dbReference type="InterPro" id="IPR053164">
    <property type="entry name" value="IS1016-like_transposase"/>
</dbReference>
<dbReference type="NCBIfam" id="NF033547">
    <property type="entry name" value="transpos_IS1595"/>
    <property type="match status" value="1"/>
</dbReference>
<dbReference type="Proteomes" id="UP000663879">
    <property type="component" value="Unassembled WGS sequence"/>
</dbReference>
<dbReference type="EMBL" id="CAJNOC010009491">
    <property type="protein sequence ID" value="CAF1129541.1"/>
    <property type="molecule type" value="Genomic_DNA"/>
</dbReference>
<gene>
    <name evidence="2" type="ORF">OXX778_LOCUS22409</name>
</gene>
<feature type="domain" description="ISXO2-like transposase" evidence="1">
    <location>
        <begin position="135"/>
        <end position="281"/>
    </location>
</feature>
<sequence>MSEKKVLIEKEIFVINQLSDYNVIQKSTICFNCNKKNFTLFDRKESDSNKFLLTWRCSCGQYKAIRDGSFFSMYKTPLSELILFIRFWAVQLSISKSIDLFKQMTGQTITRKIVGLLYLRLRNICTRALDKKNIRIGGQGHIVEIDESMLARVKHNVGKDLARAQVWMFGMICRSDDLCYIEIVPDRTQYTLLRICYDHIKPESTIFSDTWSSYSKLSEVNNYTHEQVNHKYNFVSPTNSNVHSNRVESLWRQAKQKFKDMHGCDRLYLSSYIDEFLWRHNNKITRENAFERIMRAMSEIYDPYSTKVVPELILNEPPIHLEEKSENDTLEINVEEESFDPKDSHYSSSLPMEDFNKSILMSSIPIYVNIFTENDTELDVSNKFKEITREYFSDGTLNRIIFKGLTSAKRRQLHLLSSDANLYHWTNRNNKEFNLSNRVDDALCHAKAQERHKAKENPLNFKLDNLNLQLQNLDLNNVKKTALVLEKEALSLPVTSVEANNRMAEMKISNKERTKKSKEIVFFSPRVTRSRAKNQNN</sequence>
<proteinExistence type="predicted"/>
<dbReference type="Pfam" id="PF12762">
    <property type="entry name" value="DDE_Tnp_IS1595"/>
    <property type="match status" value="1"/>
</dbReference>
<evidence type="ECO:0000313" key="3">
    <source>
        <dbReference type="Proteomes" id="UP000663879"/>
    </source>
</evidence>
<keyword evidence="3" id="KW-1185">Reference proteome</keyword>
<dbReference type="SMART" id="SM01126">
    <property type="entry name" value="DDE_Tnp_IS1595"/>
    <property type="match status" value="1"/>
</dbReference>
<dbReference type="PANTHER" id="PTHR47163:SF2">
    <property type="entry name" value="SI:DKEY-17M8.2"/>
    <property type="match status" value="1"/>
</dbReference>
<comment type="caution">
    <text evidence="2">The sequence shown here is derived from an EMBL/GenBank/DDBJ whole genome shotgun (WGS) entry which is preliminary data.</text>
</comment>
<organism evidence="2 3">
    <name type="scientific">Brachionus calyciflorus</name>
    <dbReference type="NCBI Taxonomy" id="104777"/>
    <lineage>
        <taxon>Eukaryota</taxon>
        <taxon>Metazoa</taxon>
        <taxon>Spiralia</taxon>
        <taxon>Gnathifera</taxon>
        <taxon>Rotifera</taxon>
        <taxon>Eurotatoria</taxon>
        <taxon>Monogononta</taxon>
        <taxon>Pseudotrocha</taxon>
        <taxon>Ploima</taxon>
        <taxon>Brachionidae</taxon>
        <taxon>Brachionus</taxon>
    </lineage>
</organism>
<evidence type="ECO:0000259" key="1">
    <source>
        <dbReference type="SMART" id="SM01126"/>
    </source>
</evidence>
<protein>
    <recommendedName>
        <fullName evidence="1">ISXO2-like transposase domain-containing protein</fullName>
    </recommendedName>
</protein>
<accession>A0A814R7V3</accession>
<dbReference type="AlphaFoldDB" id="A0A814R7V3"/>
<evidence type="ECO:0000313" key="2">
    <source>
        <dbReference type="EMBL" id="CAF1129541.1"/>
    </source>
</evidence>
<reference evidence="2" key="1">
    <citation type="submission" date="2021-02" db="EMBL/GenBank/DDBJ databases">
        <authorList>
            <person name="Nowell W R."/>
        </authorList>
    </citation>
    <scope>NUCLEOTIDE SEQUENCE</scope>
    <source>
        <strain evidence="2">Ploen Becks lab</strain>
    </source>
</reference>